<dbReference type="SMART" id="SM00810">
    <property type="entry name" value="Alpha-amyl_C2"/>
    <property type="match status" value="1"/>
</dbReference>
<dbReference type="EMBL" id="JBHTJR010000014">
    <property type="protein sequence ID" value="MFD0991925.1"/>
    <property type="molecule type" value="Genomic_DNA"/>
</dbReference>
<feature type="domain" description="Glycosyl hydrolase family 13 catalytic" evidence="5">
    <location>
        <begin position="27"/>
        <end position="366"/>
    </location>
</feature>
<proteinExistence type="predicted"/>
<dbReference type="InterPro" id="IPR012850">
    <property type="entry name" value="A-amylase_bs_C"/>
</dbReference>
<dbReference type="SUPFAM" id="SSF51011">
    <property type="entry name" value="Glycosyl hydrolase domain"/>
    <property type="match status" value="1"/>
</dbReference>
<accession>A0ABW3JPV9</accession>
<evidence type="ECO:0000313" key="7">
    <source>
        <dbReference type="EMBL" id="MFD0991925.1"/>
    </source>
</evidence>
<feature type="domain" description="Alpha-amylase C-terminal beta-sheet" evidence="6">
    <location>
        <begin position="367"/>
        <end position="428"/>
    </location>
</feature>
<sequence>MMKQCLKKLLLSLLFINAINISAQDEDVLFQAFDWNVQNQPTGQTWFNVVTQNSSEISNAGFDMIWLPPVSDSGAPQGYLPRELYNFNSAYGTESQLRNLINTYHNLDVKVIGDIVINHRVGTNDAVTFTNPSWPTTFITADDEGRNFVNYPVEFSINGDYFPGTALKADGSNGTYGPARDLDHYNPAVRQEIKNWMNFLKNDLGFDGWRYDFVHGYDPIFNKEYNDATNPYFAVGELLESSRVQTNNWINFTQQSSSAFDFNTKVTLQNALRDNNLSYLRDGNGKPSGMIGINPTKSVTFLDNHDTGAAQQCCGSGYVFPSDENNLRKGYAYILTHPGNPMVFWTHYFDAPTGVKNAIKDLISIRKEARVFAGSTINIAEARNDLYAAYIDGRNGTIAMKLGRGNWSPNGNNWVLRTSGNDYAVWTQGGTPPPSEEITFRFKKPNNWNTNINAYFFDSASNSTISGTSEWPGQTMTRISGTPWYEYTLNVPVGTSTNNIRLIFNDGNNQTDDLRRGSDGWYDMGVWSNSCPSNCTNTPPSNSTVTFNFLRTSSWGNTANVYLYDKNTNTTLTGSSNWPGEKMNNNSNWSNITFDLPNGVSPNNIGVVFNNGNGQQTVDLSRGTDGWFRITDQTNGKYTGIWTQDCPTNCNSSKNDVITPKSNTNKHFYLAPNPIISNANLYISTDKKGTLKVSLTNILGQTSVIVNEKKQSGLHKIPLSDSDFSNKGLFIINVTLDDIQIASPLKIIKQ</sequence>
<dbReference type="PANTHER" id="PTHR43447">
    <property type="entry name" value="ALPHA-AMYLASE"/>
    <property type="match status" value="1"/>
</dbReference>
<evidence type="ECO:0000256" key="2">
    <source>
        <dbReference type="ARBA" id="ARBA00022801"/>
    </source>
</evidence>
<dbReference type="CDD" id="cd11314">
    <property type="entry name" value="AmyAc_arch_bac_plant_AmyA"/>
    <property type="match status" value="1"/>
</dbReference>
<evidence type="ECO:0000256" key="3">
    <source>
        <dbReference type="ARBA" id="ARBA00023295"/>
    </source>
</evidence>
<evidence type="ECO:0000259" key="6">
    <source>
        <dbReference type="SMART" id="SM00810"/>
    </source>
</evidence>
<dbReference type="InterPro" id="IPR031965">
    <property type="entry name" value="CBM26"/>
</dbReference>
<dbReference type="InterPro" id="IPR006047">
    <property type="entry name" value="GH13_cat_dom"/>
</dbReference>
<comment type="caution">
    <text evidence="7">The sequence shown here is derived from an EMBL/GenBank/DDBJ whole genome shotgun (WGS) entry which is preliminary data.</text>
</comment>
<dbReference type="InterPro" id="IPR017853">
    <property type="entry name" value="GH"/>
</dbReference>
<evidence type="ECO:0000313" key="8">
    <source>
        <dbReference type="Proteomes" id="UP001597062"/>
    </source>
</evidence>
<dbReference type="NCBIfam" id="TIGR04183">
    <property type="entry name" value="Por_Secre_tail"/>
    <property type="match status" value="1"/>
</dbReference>
<dbReference type="Gene3D" id="3.20.20.80">
    <property type="entry name" value="Glycosidases"/>
    <property type="match status" value="1"/>
</dbReference>
<dbReference type="SUPFAM" id="SSF51445">
    <property type="entry name" value="(Trans)glycosidases"/>
    <property type="match status" value="1"/>
</dbReference>
<evidence type="ECO:0000259" key="5">
    <source>
        <dbReference type="SMART" id="SM00642"/>
    </source>
</evidence>
<dbReference type="Pfam" id="PF00128">
    <property type="entry name" value="Alpha-amylase"/>
    <property type="match status" value="1"/>
</dbReference>
<keyword evidence="2" id="KW-0378">Hydrolase</keyword>
<keyword evidence="3" id="KW-0326">Glycosidase</keyword>
<feature type="signal peptide" evidence="4">
    <location>
        <begin position="1"/>
        <end position="23"/>
    </location>
</feature>
<reference evidence="8" key="1">
    <citation type="journal article" date="2019" name="Int. J. Syst. Evol. Microbiol.">
        <title>The Global Catalogue of Microorganisms (GCM) 10K type strain sequencing project: providing services to taxonomists for standard genome sequencing and annotation.</title>
        <authorList>
            <consortium name="The Broad Institute Genomics Platform"/>
            <consortium name="The Broad Institute Genome Sequencing Center for Infectious Disease"/>
            <person name="Wu L."/>
            <person name="Ma J."/>
        </authorList>
    </citation>
    <scope>NUCLEOTIDE SEQUENCE [LARGE SCALE GENOMIC DNA]</scope>
    <source>
        <strain evidence="8">CCUG 60527</strain>
    </source>
</reference>
<dbReference type="Proteomes" id="UP001597062">
    <property type="component" value="Unassembled WGS sequence"/>
</dbReference>
<dbReference type="Gene3D" id="2.60.40.1180">
    <property type="entry name" value="Golgi alpha-mannosidase II"/>
    <property type="match status" value="1"/>
</dbReference>
<dbReference type="InterPro" id="IPR026444">
    <property type="entry name" value="Secre_tail"/>
</dbReference>
<dbReference type="InterPro" id="IPR013780">
    <property type="entry name" value="Glyco_hydro_b"/>
</dbReference>
<dbReference type="RefSeq" id="WP_386104692.1">
    <property type="nucleotide sequence ID" value="NZ_JBHTJR010000014.1"/>
</dbReference>
<evidence type="ECO:0000256" key="4">
    <source>
        <dbReference type="SAM" id="SignalP"/>
    </source>
</evidence>
<dbReference type="Pfam" id="PF07821">
    <property type="entry name" value="Alpha-amyl_C2"/>
    <property type="match status" value="1"/>
</dbReference>
<name>A0ABW3JPV9_9FLAO</name>
<keyword evidence="8" id="KW-1185">Reference proteome</keyword>
<dbReference type="Gene3D" id="2.60.40.10">
    <property type="entry name" value="Immunoglobulins"/>
    <property type="match status" value="2"/>
</dbReference>
<dbReference type="SMART" id="SM00642">
    <property type="entry name" value="Aamy"/>
    <property type="match status" value="1"/>
</dbReference>
<dbReference type="Pfam" id="PF16738">
    <property type="entry name" value="CBM26"/>
    <property type="match status" value="2"/>
</dbReference>
<gene>
    <name evidence="7" type="ORF">ACFQ1U_01795</name>
</gene>
<feature type="chain" id="PRO_5047108476" evidence="4">
    <location>
        <begin position="24"/>
        <end position="750"/>
    </location>
</feature>
<protein>
    <submittedName>
        <fullName evidence="7">Starch-binding protein</fullName>
    </submittedName>
</protein>
<evidence type="ECO:0000256" key="1">
    <source>
        <dbReference type="ARBA" id="ARBA00022729"/>
    </source>
</evidence>
<keyword evidence="1 4" id="KW-0732">Signal</keyword>
<dbReference type="InterPro" id="IPR013783">
    <property type="entry name" value="Ig-like_fold"/>
</dbReference>
<organism evidence="7 8">
    <name type="scientific">Tenacibaculum geojense</name>
    <dbReference type="NCBI Taxonomy" id="915352"/>
    <lineage>
        <taxon>Bacteria</taxon>
        <taxon>Pseudomonadati</taxon>
        <taxon>Bacteroidota</taxon>
        <taxon>Flavobacteriia</taxon>
        <taxon>Flavobacteriales</taxon>
        <taxon>Flavobacteriaceae</taxon>
        <taxon>Tenacibaculum</taxon>
    </lineage>
</organism>